<proteinExistence type="predicted"/>
<dbReference type="GO" id="GO:0010020">
    <property type="term" value="P:chloroplast fission"/>
    <property type="evidence" value="ECO:0007669"/>
    <property type="project" value="TreeGrafter"/>
</dbReference>
<dbReference type="PANTHER" id="PTHR33219">
    <property type="entry name" value="YLMG HOMOLOG PROTEIN 2, CHLOROPLASTIC"/>
    <property type="match status" value="1"/>
</dbReference>
<name>A0A8T2TIW3_CERRI</name>
<reference evidence="1" key="1">
    <citation type="submission" date="2021-08" db="EMBL/GenBank/DDBJ databases">
        <title>WGS assembly of Ceratopteris richardii.</title>
        <authorList>
            <person name="Marchant D.B."/>
            <person name="Chen G."/>
            <person name="Jenkins J."/>
            <person name="Shu S."/>
            <person name="Leebens-Mack J."/>
            <person name="Grimwood J."/>
            <person name="Schmutz J."/>
            <person name="Soltis P."/>
            <person name="Soltis D."/>
            <person name="Chen Z.-H."/>
        </authorList>
    </citation>
    <scope>NUCLEOTIDE SEQUENCE</scope>
    <source>
        <strain evidence="1">Whitten #5841</strain>
        <tissue evidence="1">Leaf</tissue>
    </source>
</reference>
<evidence type="ECO:0000313" key="2">
    <source>
        <dbReference type="Proteomes" id="UP000825935"/>
    </source>
</evidence>
<sequence>MAPNEIDRKKESTQKGPLCCAVPVLPPLPKFSNLSRDIDGCLRAANHLHSILLKALNSFKDSILINVREVVQKHPHLSLLLPPQMLSTYSPSQMQVAGPRQHNLASYNFAAILPGDSVATLVVSNGLLNFFNIYNTMLIVRLILTWFPEPPRVIVNPLSTLCDPYLNIFRGIIPPLGGTIDLSPILAFLVLNVFTNSAAALPAELSTSKATGVGDDRKLSDSTHSQRAWMRRLAAIAEARKGARLSS</sequence>
<gene>
    <name evidence="1" type="ORF">KP509_12G048700</name>
</gene>
<comment type="caution">
    <text evidence="1">The sequence shown here is derived from an EMBL/GenBank/DDBJ whole genome shotgun (WGS) entry which is preliminary data.</text>
</comment>
<dbReference type="Pfam" id="PF02325">
    <property type="entry name" value="CCB3_YggT"/>
    <property type="match status" value="1"/>
</dbReference>
<dbReference type="GO" id="GO:0016020">
    <property type="term" value="C:membrane"/>
    <property type="evidence" value="ECO:0007669"/>
    <property type="project" value="InterPro"/>
</dbReference>
<dbReference type="EMBL" id="CM035417">
    <property type="protein sequence ID" value="KAH7423311.1"/>
    <property type="molecule type" value="Genomic_DNA"/>
</dbReference>
<dbReference type="AlphaFoldDB" id="A0A8T2TIW3"/>
<evidence type="ECO:0000313" key="1">
    <source>
        <dbReference type="EMBL" id="KAH7423311.1"/>
    </source>
</evidence>
<protein>
    <submittedName>
        <fullName evidence="1">Uncharacterized protein</fullName>
    </submittedName>
</protein>
<dbReference type="PANTHER" id="PTHR33219:SF14">
    <property type="entry name" value="PROTEIN COFACTOR ASSEMBLY OF COMPLEX C SUBUNIT B CCB3, CHLOROPLASTIC-RELATED"/>
    <property type="match status" value="1"/>
</dbReference>
<dbReference type="OMA" id="TWFPEPP"/>
<dbReference type="OrthoDB" id="2066at2759"/>
<accession>A0A8T2TIW3</accession>
<dbReference type="InterPro" id="IPR003425">
    <property type="entry name" value="CCB3/YggT"/>
</dbReference>
<keyword evidence="2" id="KW-1185">Reference proteome</keyword>
<dbReference type="Proteomes" id="UP000825935">
    <property type="component" value="Chromosome 12"/>
</dbReference>
<organism evidence="1 2">
    <name type="scientific">Ceratopteris richardii</name>
    <name type="common">Triangle waterfern</name>
    <dbReference type="NCBI Taxonomy" id="49495"/>
    <lineage>
        <taxon>Eukaryota</taxon>
        <taxon>Viridiplantae</taxon>
        <taxon>Streptophyta</taxon>
        <taxon>Embryophyta</taxon>
        <taxon>Tracheophyta</taxon>
        <taxon>Polypodiopsida</taxon>
        <taxon>Polypodiidae</taxon>
        <taxon>Polypodiales</taxon>
        <taxon>Pteridineae</taxon>
        <taxon>Pteridaceae</taxon>
        <taxon>Parkerioideae</taxon>
        <taxon>Ceratopteris</taxon>
    </lineage>
</organism>